<protein>
    <submittedName>
        <fullName evidence="1">Uncharacterized protein</fullName>
    </submittedName>
</protein>
<evidence type="ECO:0000313" key="1">
    <source>
        <dbReference type="EMBL" id="KAK3590535.1"/>
    </source>
</evidence>
<evidence type="ECO:0000313" key="2">
    <source>
        <dbReference type="Proteomes" id="UP001195483"/>
    </source>
</evidence>
<proteinExistence type="predicted"/>
<reference evidence="1" key="3">
    <citation type="submission" date="2023-05" db="EMBL/GenBank/DDBJ databases">
        <authorList>
            <person name="Smith C.H."/>
        </authorList>
    </citation>
    <scope>NUCLEOTIDE SEQUENCE</scope>
    <source>
        <strain evidence="1">CHS0354</strain>
        <tissue evidence="1">Mantle</tissue>
    </source>
</reference>
<accession>A0AAE0VVG9</accession>
<sequence length="112" mass="13295">MQTLNACFIKTLSRIWKRFNRPGLGVNAKDWCGRFDQCSARMRPYKVNRAPMTMYTVATPMERIVLDILEHFPVSNHGKYFFVVIRGCFIKWMEAYTLILYCMLHSMHTLCY</sequence>
<keyword evidence="2" id="KW-1185">Reference proteome</keyword>
<comment type="caution">
    <text evidence="1">The sequence shown here is derived from an EMBL/GenBank/DDBJ whole genome shotgun (WGS) entry which is preliminary data.</text>
</comment>
<reference evidence="1" key="1">
    <citation type="journal article" date="2021" name="Genome Biol. Evol.">
        <title>A High-Quality Reference Genome for a Parasitic Bivalve with Doubly Uniparental Inheritance (Bivalvia: Unionida).</title>
        <authorList>
            <person name="Smith C.H."/>
        </authorList>
    </citation>
    <scope>NUCLEOTIDE SEQUENCE</scope>
    <source>
        <strain evidence="1">CHS0354</strain>
    </source>
</reference>
<organism evidence="1 2">
    <name type="scientific">Potamilus streckersoni</name>
    <dbReference type="NCBI Taxonomy" id="2493646"/>
    <lineage>
        <taxon>Eukaryota</taxon>
        <taxon>Metazoa</taxon>
        <taxon>Spiralia</taxon>
        <taxon>Lophotrochozoa</taxon>
        <taxon>Mollusca</taxon>
        <taxon>Bivalvia</taxon>
        <taxon>Autobranchia</taxon>
        <taxon>Heteroconchia</taxon>
        <taxon>Palaeoheterodonta</taxon>
        <taxon>Unionida</taxon>
        <taxon>Unionoidea</taxon>
        <taxon>Unionidae</taxon>
        <taxon>Ambleminae</taxon>
        <taxon>Lampsilini</taxon>
        <taxon>Potamilus</taxon>
    </lineage>
</organism>
<reference evidence="1" key="2">
    <citation type="journal article" date="2021" name="Genome Biol. Evol.">
        <title>Developing a high-quality reference genome for a parasitic bivalve with doubly uniparental inheritance (Bivalvia: Unionida).</title>
        <authorList>
            <person name="Smith C.H."/>
        </authorList>
    </citation>
    <scope>NUCLEOTIDE SEQUENCE</scope>
    <source>
        <strain evidence="1">CHS0354</strain>
        <tissue evidence="1">Mantle</tissue>
    </source>
</reference>
<dbReference type="Proteomes" id="UP001195483">
    <property type="component" value="Unassembled WGS sequence"/>
</dbReference>
<name>A0AAE0VVG9_9BIVA</name>
<gene>
    <name evidence="1" type="ORF">CHS0354_015511</name>
</gene>
<dbReference type="EMBL" id="JAEAOA010000962">
    <property type="protein sequence ID" value="KAK3590535.1"/>
    <property type="molecule type" value="Genomic_DNA"/>
</dbReference>
<dbReference type="AlphaFoldDB" id="A0AAE0VVG9"/>